<keyword evidence="2" id="KW-1185">Reference proteome</keyword>
<sequence length="169" mass="17465">MMELVVCTFEGATKAEEAKQAIQHLDTQLVTVKLGNIAVLRKDEAGKFSFSETGAEAAVAQGTTIGMLSGMILGMLFGPAALAAGAAVGTLAGGLPFVGIDLGFPDPILKQLGDSLKAGSSALVTLLKPEERDLIIEELQTLGGTLIQHELPADIVQKLIVVGEKAKPS</sequence>
<protein>
    <recommendedName>
        <fullName evidence="3">DUF1269 domain-containing protein</fullName>
    </recommendedName>
</protein>
<dbReference type="STRING" id="1497020.DO97_12355"/>
<dbReference type="InterPro" id="IPR009200">
    <property type="entry name" value="DUF1269_membrane"/>
</dbReference>
<name>A0A098THQ3_9CYAN</name>
<dbReference type="Pfam" id="PF06897">
    <property type="entry name" value="DUF1269"/>
    <property type="match status" value="1"/>
</dbReference>
<evidence type="ECO:0008006" key="3">
    <source>
        <dbReference type="Google" id="ProtNLM"/>
    </source>
</evidence>
<dbReference type="EMBL" id="JJML01000038">
    <property type="protein sequence ID" value="KGF72080.1"/>
    <property type="molecule type" value="Genomic_DNA"/>
</dbReference>
<dbReference type="Proteomes" id="UP000030170">
    <property type="component" value="Unassembled WGS sequence"/>
</dbReference>
<dbReference type="OrthoDB" id="5196574at2"/>
<evidence type="ECO:0000313" key="2">
    <source>
        <dbReference type="Proteomes" id="UP000030170"/>
    </source>
</evidence>
<dbReference type="AlphaFoldDB" id="A0A098THQ3"/>
<gene>
    <name evidence="1" type="ORF">DO97_12355</name>
</gene>
<dbReference type="RefSeq" id="WP_036534901.1">
    <property type="nucleotide sequence ID" value="NZ_JJML01000038.1"/>
</dbReference>
<accession>A0A098THQ3</accession>
<reference evidence="1 2" key="1">
    <citation type="journal article" date="2014" name="Mol. Ecol.">
        <title>Evolution of Synechococcus.</title>
        <authorList>
            <person name="Dvorak P."/>
            <person name="Casamatta D."/>
            <person name="Hasler P."/>
            <person name="Poulickova A."/>
            <person name="Ondrej V."/>
            <person name="Sanges R."/>
        </authorList>
    </citation>
    <scope>NUCLEOTIDE SEQUENCE [LARGE SCALE GENOMIC DNA]</scope>
    <source>
        <strain evidence="1 2">CAUP A 1101</strain>
    </source>
</reference>
<organism evidence="1 2">
    <name type="scientific">Neosynechococcus sphagnicola sy1</name>
    <dbReference type="NCBI Taxonomy" id="1497020"/>
    <lineage>
        <taxon>Bacteria</taxon>
        <taxon>Bacillati</taxon>
        <taxon>Cyanobacteriota</taxon>
        <taxon>Cyanophyceae</taxon>
        <taxon>Neosynechococcales</taxon>
        <taxon>Neosynechococcaceae</taxon>
        <taxon>Neosynechococcus</taxon>
    </lineage>
</organism>
<comment type="caution">
    <text evidence="1">The sequence shown here is derived from an EMBL/GenBank/DDBJ whole genome shotgun (WGS) entry which is preliminary data.</text>
</comment>
<evidence type="ECO:0000313" key="1">
    <source>
        <dbReference type="EMBL" id="KGF72080.1"/>
    </source>
</evidence>
<proteinExistence type="predicted"/>